<evidence type="ECO:0000256" key="3">
    <source>
        <dbReference type="ARBA" id="ARBA00012291"/>
    </source>
</evidence>
<gene>
    <name evidence="17" type="ORF">HNP77_000979</name>
</gene>
<protein>
    <recommendedName>
        <fullName evidence="3">CTP synthase (glutamine hydrolyzing)</fullName>
        <ecNumber evidence="3">6.3.4.2</ecNumber>
    </recommendedName>
    <alternativeName>
        <fullName evidence="13">Cytidine 5'-triphosphate synthase</fullName>
    </alternativeName>
    <alternativeName>
        <fullName evidence="14">Cytidine triphosphate synthetase</fullName>
    </alternativeName>
    <alternativeName>
        <fullName evidence="12">UTP--ammonia ligase</fullName>
    </alternativeName>
</protein>
<keyword evidence="6" id="KW-0547">Nucleotide-binding</keyword>
<comment type="similarity">
    <text evidence="2">Belongs to the CTP synthase family.</text>
</comment>
<dbReference type="CDD" id="cd01746">
    <property type="entry name" value="GATase1_CTP_Synthase"/>
    <property type="match status" value="1"/>
</dbReference>
<accession>A0A840SD07</accession>
<evidence type="ECO:0000256" key="7">
    <source>
        <dbReference type="ARBA" id="ARBA00022840"/>
    </source>
</evidence>
<evidence type="ECO:0000313" key="17">
    <source>
        <dbReference type="EMBL" id="MBB5218610.1"/>
    </source>
</evidence>
<dbReference type="SUPFAM" id="SSF52317">
    <property type="entry name" value="Class I glutamine amidotransferase-like"/>
    <property type="match status" value="1"/>
</dbReference>
<dbReference type="AlphaFoldDB" id="A0A840SD07"/>
<evidence type="ECO:0000256" key="10">
    <source>
        <dbReference type="ARBA" id="ARBA00022975"/>
    </source>
</evidence>
<feature type="domain" description="Glutamine amidotransferase" evidence="15">
    <location>
        <begin position="304"/>
        <end position="525"/>
    </location>
</feature>
<evidence type="ECO:0000256" key="12">
    <source>
        <dbReference type="ARBA" id="ARBA00075170"/>
    </source>
</evidence>
<evidence type="ECO:0000256" key="13">
    <source>
        <dbReference type="ARBA" id="ARBA00079941"/>
    </source>
</evidence>
<keyword evidence="10" id="KW-0665">Pyrimidine biosynthesis</keyword>
<evidence type="ECO:0000256" key="1">
    <source>
        <dbReference type="ARBA" id="ARBA00005171"/>
    </source>
</evidence>
<dbReference type="GO" id="GO:0044210">
    <property type="term" value="P:'de novo' CTP biosynthetic process"/>
    <property type="evidence" value="ECO:0007669"/>
    <property type="project" value="UniProtKB-UniPathway"/>
</dbReference>
<dbReference type="InterPro" id="IPR004468">
    <property type="entry name" value="CTP_synthase"/>
</dbReference>
<keyword evidence="7" id="KW-0067">ATP-binding</keyword>
<dbReference type="GO" id="GO:0046872">
    <property type="term" value="F:metal ion binding"/>
    <property type="evidence" value="ECO:0007669"/>
    <property type="project" value="UniProtKB-KW"/>
</dbReference>
<dbReference type="GO" id="GO:0019856">
    <property type="term" value="P:pyrimidine nucleobase biosynthetic process"/>
    <property type="evidence" value="ECO:0007669"/>
    <property type="project" value="TreeGrafter"/>
</dbReference>
<comment type="caution">
    <text evidence="17">The sequence shown here is derived from an EMBL/GenBank/DDBJ whole genome shotgun (WGS) entry which is preliminary data.</text>
</comment>
<comment type="pathway">
    <text evidence="1">Pyrimidine metabolism; CTP biosynthesis via de novo pathway; CTP from UDP: step 2/2.</text>
</comment>
<dbReference type="Gene3D" id="3.40.50.300">
    <property type="entry name" value="P-loop containing nucleotide triphosphate hydrolases"/>
    <property type="match status" value="1"/>
</dbReference>
<dbReference type="EMBL" id="JACHFR010000002">
    <property type="protein sequence ID" value="MBB5218610.1"/>
    <property type="molecule type" value="Genomic_DNA"/>
</dbReference>
<dbReference type="Gene3D" id="3.40.50.880">
    <property type="match status" value="1"/>
</dbReference>
<keyword evidence="18" id="KW-1185">Reference proteome</keyword>
<dbReference type="GO" id="GO:0003883">
    <property type="term" value="F:CTP synthase activity"/>
    <property type="evidence" value="ECO:0007669"/>
    <property type="project" value="UniProtKB-EC"/>
</dbReference>
<dbReference type="NCBIfam" id="NF003792">
    <property type="entry name" value="PRK05380.1"/>
    <property type="match status" value="1"/>
</dbReference>
<dbReference type="InterPro" id="IPR029062">
    <property type="entry name" value="Class_I_gatase-like"/>
</dbReference>
<evidence type="ECO:0000256" key="2">
    <source>
        <dbReference type="ARBA" id="ARBA00007533"/>
    </source>
</evidence>
<keyword evidence="9" id="KW-0315">Glutamine amidotransferase</keyword>
<feature type="domain" description="CTP synthase N-terminal" evidence="16">
    <location>
        <begin position="3"/>
        <end position="267"/>
    </location>
</feature>
<proteinExistence type="inferred from homology"/>
<dbReference type="CDD" id="cd03113">
    <property type="entry name" value="CTPS_N"/>
    <property type="match status" value="1"/>
</dbReference>
<dbReference type="NCBIfam" id="TIGR00337">
    <property type="entry name" value="PyrG"/>
    <property type="match status" value="1"/>
</dbReference>
<dbReference type="GO" id="GO:0005829">
    <property type="term" value="C:cytosol"/>
    <property type="evidence" value="ECO:0007669"/>
    <property type="project" value="TreeGrafter"/>
</dbReference>
<dbReference type="Pfam" id="PF06418">
    <property type="entry name" value="CTP_synth_N"/>
    <property type="match status" value="1"/>
</dbReference>
<evidence type="ECO:0000256" key="14">
    <source>
        <dbReference type="ARBA" id="ARBA00083191"/>
    </source>
</evidence>
<evidence type="ECO:0000256" key="8">
    <source>
        <dbReference type="ARBA" id="ARBA00022842"/>
    </source>
</evidence>
<dbReference type="SUPFAM" id="SSF52540">
    <property type="entry name" value="P-loop containing nucleoside triphosphate hydrolases"/>
    <property type="match status" value="1"/>
</dbReference>
<evidence type="ECO:0000313" key="18">
    <source>
        <dbReference type="Proteomes" id="UP000578697"/>
    </source>
</evidence>
<evidence type="ECO:0000259" key="15">
    <source>
        <dbReference type="Pfam" id="PF00117"/>
    </source>
</evidence>
<reference evidence="17 18" key="1">
    <citation type="submission" date="2020-08" db="EMBL/GenBank/DDBJ databases">
        <title>Genomic Encyclopedia of Type Strains, Phase IV (KMG-IV): sequencing the most valuable type-strain genomes for metagenomic binning, comparative biology and taxonomic classification.</title>
        <authorList>
            <person name="Goeker M."/>
        </authorList>
    </citation>
    <scope>NUCLEOTIDE SEQUENCE [LARGE SCALE GENOMIC DNA]</scope>
    <source>
        <strain evidence="17 18">DSM 103679</strain>
    </source>
</reference>
<evidence type="ECO:0000256" key="4">
    <source>
        <dbReference type="ARBA" id="ARBA00022598"/>
    </source>
</evidence>
<keyword evidence="8" id="KW-0460">Magnesium</keyword>
<dbReference type="RefSeq" id="WP_184652057.1">
    <property type="nucleotide sequence ID" value="NZ_JACHFR010000002.1"/>
</dbReference>
<dbReference type="InterPro" id="IPR033828">
    <property type="entry name" value="GATase1_CTP_Synthase"/>
</dbReference>
<evidence type="ECO:0000259" key="16">
    <source>
        <dbReference type="Pfam" id="PF06418"/>
    </source>
</evidence>
<dbReference type="PROSITE" id="PS51273">
    <property type="entry name" value="GATASE_TYPE_1"/>
    <property type="match status" value="1"/>
</dbReference>
<dbReference type="InterPro" id="IPR017926">
    <property type="entry name" value="GATASE"/>
</dbReference>
<keyword evidence="4 17" id="KW-0436">Ligase</keyword>
<evidence type="ECO:0000256" key="11">
    <source>
        <dbReference type="ARBA" id="ARBA00047781"/>
    </source>
</evidence>
<sequence>MSKYILVTSGVCSSLGKGVASSAIASLLESSGLKVAMMKCDPYINVDAGNISPYQHGEVYVTEDGAETDLDLGNFSRFTNINLTNENCISIGKVYENVIRNERAGRYNGRTVQVIPHITDEIKRCIRHLGTTSGADVVIVEIGGTVGDIEAVPYLEASRQFAREMGKENVVSIHLTLIPVITGGELKSKPTQNSVKQLQQVGIQPDILICRCEAPVEESLKKKIGLFCNVSAESVFVSPDVEKSIYELPVIFHEQNLDSKILNKLKIMNRTTDVHQWTDFLNKLNHPESKVTIALVGKKDYLDNCYKSVQESLFHASVTGNNAELTIKKIDAETLEKTNDIDSFFKDTDGIVIPGSYGQRGFLGLLKAVTYARENKIPYLGIDLGMQLMAIETARNLCNWEDADTTEFISNSTHPVISLPEEQQGPSDGVMKLGSSSVKIVEDSKLFSIYNSSLITERHRSKYAFDRHYTKDMNDKGLYISAMSASDNQTEAFEWQNHPWGIGVQYHPEFISKPAKPHPLFNSFILAAINCNKK</sequence>
<dbReference type="GO" id="GO:0042802">
    <property type="term" value="F:identical protein binding"/>
    <property type="evidence" value="ECO:0007669"/>
    <property type="project" value="TreeGrafter"/>
</dbReference>
<dbReference type="InterPro" id="IPR027417">
    <property type="entry name" value="P-loop_NTPase"/>
</dbReference>
<comment type="catalytic activity">
    <reaction evidence="11">
        <text>UTP + L-glutamine + ATP + H2O = CTP + L-glutamate + ADP + phosphate + 2 H(+)</text>
        <dbReference type="Rhea" id="RHEA:26426"/>
        <dbReference type="ChEBI" id="CHEBI:15377"/>
        <dbReference type="ChEBI" id="CHEBI:15378"/>
        <dbReference type="ChEBI" id="CHEBI:29985"/>
        <dbReference type="ChEBI" id="CHEBI:30616"/>
        <dbReference type="ChEBI" id="CHEBI:37563"/>
        <dbReference type="ChEBI" id="CHEBI:43474"/>
        <dbReference type="ChEBI" id="CHEBI:46398"/>
        <dbReference type="ChEBI" id="CHEBI:58359"/>
        <dbReference type="ChEBI" id="CHEBI:456216"/>
        <dbReference type="EC" id="6.3.4.2"/>
    </reaction>
</comment>
<evidence type="ECO:0000256" key="5">
    <source>
        <dbReference type="ARBA" id="ARBA00022723"/>
    </source>
</evidence>
<organism evidence="17 18">
    <name type="scientific">Treponema rectale</name>
    <dbReference type="NCBI Taxonomy" id="744512"/>
    <lineage>
        <taxon>Bacteria</taxon>
        <taxon>Pseudomonadati</taxon>
        <taxon>Spirochaetota</taxon>
        <taxon>Spirochaetia</taxon>
        <taxon>Spirochaetales</taxon>
        <taxon>Treponemataceae</taxon>
        <taxon>Treponema</taxon>
    </lineage>
</organism>
<dbReference type="Pfam" id="PF00117">
    <property type="entry name" value="GATase"/>
    <property type="match status" value="1"/>
</dbReference>
<dbReference type="PANTHER" id="PTHR11550:SF0">
    <property type="entry name" value="CTP SYNTHASE-RELATED"/>
    <property type="match status" value="1"/>
</dbReference>
<dbReference type="PANTHER" id="PTHR11550">
    <property type="entry name" value="CTP SYNTHASE"/>
    <property type="match status" value="1"/>
</dbReference>
<keyword evidence="5" id="KW-0479">Metal-binding</keyword>
<dbReference type="Proteomes" id="UP000578697">
    <property type="component" value="Unassembled WGS sequence"/>
</dbReference>
<evidence type="ECO:0000256" key="6">
    <source>
        <dbReference type="ARBA" id="ARBA00022741"/>
    </source>
</evidence>
<dbReference type="UniPathway" id="UPA00159">
    <property type="reaction ID" value="UER00277"/>
</dbReference>
<dbReference type="FunFam" id="3.40.50.300:FF:000009">
    <property type="entry name" value="CTP synthase"/>
    <property type="match status" value="1"/>
</dbReference>
<evidence type="ECO:0000256" key="9">
    <source>
        <dbReference type="ARBA" id="ARBA00022962"/>
    </source>
</evidence>
<dbReference type="GO" id="GO:0005524">
    <property type="term" value="F:ATP binding"/>
    <property type="evidence" value="ECO:0007669"/>
    <property type="project" value="UniProtKB-KW"/>
</dbReference>
<dbReference type="EC" id="6.3.4.2" evidence="3"/>
<dbReference type="InterPro" id="IPR017456">
    <property type="entry name" value="CTP_synthase_N"/>
</dbReference>
<name>A0A840SD07_9SPIR</name>